<evidence type="ECO:0000313" key="2">
    <source>
        <dbReference type="Proteomes" id="UP000744676"/>
    </source>
</evidence>
<keyword evidence="2" id="KW-1185">Reference proteome</keyword>
<evidence type="ECO:0000313" key="1">
    <source>
        <dbReference type="EMBL" id="KAF5096836.1"/>
    </source>
</evidence>
<dbReference type="EMBL" id="QVQA01000079">
    <property type="protein sequence ID" value="KAF5096836.1"/>
    <property type="molecule type" value="Genomic_DNA"/>
</dbReference>
<sequence>MPLQLSLTSIKDYTILSKIGEGTFAYIYRAENTLLKIDDPLRCIAIKRFKHEFTEIGKQEAEIMELVAGRNARLDGCIEFYGGFELDGSFVVALELLDWTRKLSLVNQCPRRIHNDFEMYKNLAKLGVQLLTTLVDINDVGYVHCDIKPENILYTEGQGRTKIKLIDFGNSTLNDDLSDYTDDFKIQTAGYRAPEILIGDSTFNKKIDVWSIGVVLLELTINQLYKAFRNEWKLIIDGNLGPSVRCISKVIESFDAYENRNTRFWKDQYASASLRPENVSVMVRTLAGVMFQNEVSKLALDFLLSFRSRVIVKNLPLNIDEEKLKKHFEAQAPVTDVKLMKTRSGKSRRFGFLGFKSDEDASKVVKYFNGSFINTARISVEVAQTFGEGSTAPISFKEKKRLAEAREQELKRKREAAEESKRKKQKQKAVVVDESNSKLKEYLEVFDTRKEAQSWANDDVIKDANTVAEEQDAIPKQLVEEAERESDDEYENLPNNDEDEDEDEEKMMSLSDMTAPAPTSPQNDDVDEDMDDALIEDDGLAANTAVSDFDWLKQRQKRIKESTAEEGSSATENVPETIKSDEPTESVFSETLDVEEPVYEKSEQEINEDKIRSSGRLFLRNLLYSSTEDDFKNLFSKYGELEEVHLAVDTRNGKSKGFAYIQFKDPEDAVKAYKSVDRQIFQGRLLHVLPANVKKDANQKLDEFEMKNLPLKKQNELKRKAAAAKQQFSWNTLYMSTDAVMESVANRLGVKKSQLYDPESSDGAVKQALAEASVIGNVRQYFESKGVDLLAFNKTKEKNDKVILVKNFPYNTNVEEIANLFSEYGDLRKVLMPKDGGIAMVVFKHIPQARAAFTKLAYKRFKSSILYLEKGPKGLFEDEGIENETEDTVGAAPVEKAKEAKLSGSDLLAKTTADEEDNGKEGRTSVFVKNLNFDTTSADLTDAFKALDGFAVAQVKMKPNAKAPGKLLSMGFGFVEFTSKEAANIAIAAMDGYNLDGHKLQLKLSHRGQDSGTSSGTATANGKKSKTSSKILIKNIPFEATKKDIYQLFGTFGQLRSVRMPKKFHSAGGSGRGFAFAEFITAKEAENAMASLQGTHLLGRRLVMEYAQADAVNAEEEIARMEKKVRKQVTNETLAGLRLSGKRNIDLGEDDDDNNGLDGR</sequence>
<organism evidence="1 2">
    <name type="scientific">Geotrichum galactomycetum</name>
    <dbReference type="NCBI Taxonomy" id="27317"/>
    <lineage>
        <taxon>Eukaryota</taxon>
        <taxon>Fungi</taxon>
        <taxon>Dikarya</taxon>
        <taxon>Ascomycota</taxon>
        <taxon>Saccharomycotina</taxon>
        <taxon>Dipodascomycetes</taxon>
        <taxon>Dipodascales</taxon>
        <taxon>Dipodascaceae</taxon>
        <taxon>Geotrichum</taxon>
    </lineage>
</organism>
<dbReference type="Proteomes" id="UP000744676">
    <property type="component" value="Unassembled WGS sequence"/>
</dbReference>
<name>A0ACB6V3H0_9ASCO</name>
<proteinExistence type="predicted"/>
<comment type="caution">
    <text evidence="1">The sequence shown here is derived from an EMBL/GenBank/DDBJ whole genome shotgun (WGS) entry which is preliminary data.</text>
</comment>
<reference evidence="1 2" key="1">
    <citation type="journal article" date="2020" name="Front. Microbiol.">
        <title>Phenotypic and Genetic Characterization of the Cheese Ripening Yeast Geotrichum candidum.</title>
        <authorList>
            <person name="Perkins V."/>
            <person name="Vignola S."/>
            <person name="Lessard M.H."/>
            <person name="Plante P.L."/>
            <person name="Corbeil J."/>
            <person name="Dugat-Bony E."/>
            <person name="Frenette M."/>
            <person name="Labrie S."/>
        </authorList>
    </citation>
    <scope>NUCLEOTIDE SEQUENCE [LARGE SCALE GENOMIC DNA]</scope>
    <source>
        <strain evidence="1 2">LMA-1147</strain>
    </source>
</reference>
<accession>A0ACB6V3H0</accession>
<gene>
    <name evidence="1" type="ORF">D0Z00_002637</name>
</gene>
<protein>
    <submittedName>
        <fullName evidence="1">Uncharacterized protein</fullName>
    </submittedName>
</protein>